<name>A0A1Q2CG99_9ACTN</name>
<evidence type="ECO:0000313" key="1">
    <source>
        <dbReference type="EMBL" id="AQP45134.1"/>
    </source>
</evidence>
<gene>
    <name evidence="1" type="ORF">RPIT_10295</name>
</gene>
<dbReference type="Gene3D" id="2.70.98.10">
    <property type="match status" value="1"/>
</dbReference>
<dbReference type="InterPro" id="IPR011013">
    <property type="entry name" value="Gal_mutarotase_sf_dom"/>
</dbReference>
<dbReference type="SUPFAM" id="SSF74650">
    <property type="entry name" value="Galactose mutarotase-like"/>
    <property type="match status" value="1"/>
</dbReference>
<evidence type="ECO:0000313" key="2">
    <source>
        <dbReference type="Proteomes" id="UP000188324"/>
    </source>
</evidence>
<dbReference type="GO" id="GO:0030246">
    <property type="term" value="F:carbohydrate binding"/>
    <property type="evidence" value="ECO:0007669"/>
    <property type="project" value="InterPro"/>
</dbReference>
<dbReference type="AlphaFoldDB" id="A0A1Q2CG99"/>
<dbReference type="EMBL" id="CP019605">
    <property type="protein sequence ID" value="AQP45134.1"/>
    <property type="molecule type" value="Genomic_DNA"/>
</dbReference>
<dbReference type="Proteomes" id="UP000188324">
    <property type="component" value="Chromosome"/>
</dbReference>
<dbReference type="GO" id="GO:0005975">
    <property type="term" value="P:carbohydrate metabolic process"/>
    <property type="evidence" value="ECO:0007669"/>
    <property type="project" value="InterPro"/>
</dbReference>
<protein>
    <submittedName>
        <fullName evidence="1">Uncharacterized protein</fullName>
    </submittedName>
</protein>
<accession>A0A1Q2CG99</accession>
<sequence length="263" mass="27902">MHTVKGDWGRGAVSELGACVVSWSPAGFGEQLFLARDAALVPGEMWHGGVPICAPWFGSGTGEWTVPHIHGLVSRVPWRVLSLREDDDCARIELAVSAAETAHLAGADRYPDDLAYSLSVEMGRRLRLALTIASPSRQVTVDQAFHPYLAVQANQAQLTGLEGLRFRDYAADGGPTSQSSPVRFGRYVDRVYDGAPTTLLSDGSRSLAMSGTGAGSVVVWNPGPGGDEWASFACVEYGNVQNRAVVIPAGGTHTLALTITPGR</sequence>
<dbReference type="PANTHER" id="PTHR11122">
    <property type="entry name" value="APOSPORY-ASSOCIATED PROTEIN C-RELATED"/>
    <property type="match status" value="1"/>
</dbReference>
<dbReference type="STRING" id="1610493.RPIT_10295"/>
<dbReference type="KEGG" id="tfl:RPIT_10295"/>
<dbReference type="InterPro" id="IPR014718">
    <property type="entry name" value="GH-type_carb-bd"/>
</dbReference>
<dbReference type="GO" id="GO:0016853">
    <property type="term" value="F:isomerase activity"/>
    <property type="evidence" value="ECO:0007669"/>
    <property type="project" value="InterPro"/>
</dbReference>
<reference evidence="1 2" key="1">
    <citation type="journal article" date="2016" name="Int. J. Syst. Evol. Microbiol.">
        <title>Tessaracoccus flavus sp. nov., isolated from the drainage system of a lindane-producing factory.</title>
        <authorList>
            <person name="Kumari R."/>
            <person name="Singh P."/>
            <person name="Schumann P."/>
            <person name="Lal R."/>
        </authorList>
    </citation>
    <scope>NUCLEOTIDE SEQUENCE [LARGE SCALE GENOMIC DNA]</scope>
    <source>
        <strain evidence="1 2">RP1T</strain>
    </source>
</reference>
<dbReference type="Pfam" id="PF01263">
    <property type="entry name" value="Aldose_epim"/>
    <property type="match status" value="1"/>
</dbReference>
<keyword evidence="2" id="KW-1185">Reference proteome</keyword>
<dbReference type="OrthoDB" id="9790727at2"/>
<dbReference type="InterPro" id="IPR008183">
    <property type="entry name" value="Aldose_1/G6P_1-epimerase"/>
</dbReference>
<organism evidence="1 2">
    <name type="scientific">Tessaracoccus flavus</name>
    <dbReference type="NCBI Taxonomy" id="1610493"/>
    <lineage>
        <taxon>Bacteria</taxon>
        <taxon>Bacillati</taxon>
        <taxon>Actinomycetota</taxon>
        <taxon>Actinomycetes</taxon>
        <taxon>Propionibacteriales</taxon>
        <taxon>Propionibacteriaceae</taxon>
        <taxon>Tessaracoccus</taxon>
    </lineage>
</organism>
<dbReference type="RefSeq" id="WP_077342901.1">
    <property type="nucleotide sequence ID" value="NZ_CP019605.1"/>
</dbReference>
<proteinExistence type="predicted"/>
<dbReference type="PANTHER" id="PTHR11122:SF13">
    <property type="entry name" value="GLUCOSE-6-PHOSPHATE 1-EPIMERASE"/>
    <property type="match status" value="1"/>
</dbReference>